<keyword evidence="2" id="KW-1185">Reference proteome</keyword>
<organism evidence="1 2">
    <name type="scientific">Actinoplanes ianthinogenes</name>
    <dbReference type="NCBI Taxonomy" id="122358"/>
    <lineage>
        <taxon>Bacteria</taxon>
        <taxon>Bacillati</taxon>
        <taxon>Actinomycetota</taxon>
        <taxon>Actinomycetes</taxon>
        <taxon>Micromonosporales</taxon>
        <taxon>Micromonosporaceae</taxon>
        <taxon>Actinoplanes</taxon>
    </lineage>
</organism>
<name>A0ABN6C8C8_9ACTN</name>
<dbReference type="Proteomes" id="UP000676967">
    <property type="component" value="Chromosome"/>
</dbReference>
<proteinExistence type="predicted"/>
<dbReference type="EMBL" id="AP023356">
    <property type="protein sequence ID" value="BCJ41645.1"/>
    <property type="molecule type" value="Genomic_DNA"/>
</dbReference>
<gene>
    <name evidence="1" type="ORF">Aiant_23020</name>
</gene>
<accession>A0ABN6C8C8</accession>
<evidence type="ECO:0000313" key="2">
    <source>
        <dbReference type="Proteomes" id="UP000676967"/>
    </source>
</evidence>
<evidence type="ECO:0000313" key="1">
    <source>
        <dbReference type="EMBL" id="BCJ41645.1"/>
    </source>
</evidence>
<protein>
    <submittedName>
        <fullName evidence="1">Uncharacterized protein</fullName>
    </submittedName>
</protein>
<reference evidence="1 2" key="1">
    <citation type="submission" date="2020-08" db="EMBL/GenBank/DDBJ databases">
        <title>Whole genome shotgun sequence of Actinoplanes ianthinogenes NBRC 13996.</title>
        <authorList>
            <person name="Komaki H."/>
            <person name="Tamura T."/>
        </authorList>
    </citation>
    <scope>NUCLEOTIDE SEQUENCE [LARGE SCALE GENOMIC DNA]</scope>
    <source>
        <strain evidence="1 2">NBRC 13996</strain>
    </source>
</reference>
<sequence length="76" mass="8469">MPDQSWACTRDAQPLAPVDCTGSVEIAGGRAAPEPTMQKDYPEWAVCTMSHRPTVRFLTECRDLPPQCVTLRDYSI</sequence>